<sequence length="302" mass="33198">MMDKISAMQVFVSVAELSSFSRTAERLGLPKGSVSGAIQQLENQFGTQLLHRTTRKVTLTQDGHRCYERCKGLLADIDELESLFRASGAPLTGRLRVDMPSGLAKIVIQQSLADFLAAHPELELELSSSDRRVDLIQEGFDCVVRVGTLQDSGLIARPLGELQMINCASPAYLQKYGCPQNATDLQSHQMVHYQNAQVGQSDRFEFVTAQGDVQLVEMKGALTVNSTESYSAACIAGLGIIQVPIIGVQPALDAGTLVAILPQLSPPPMPVSLLYPHRRNLARRVQVFMDWMSEIIRQQYTQ</sequence>
<keyword evidence="3" id="KW-0238">DNA-binding</keyword>
<dbReference type="SUPFAM" id="SSF46785">
    <property type="entry name" value="Winged helix' DNA-binding domain"/>
    <property type="match status" value="1"/>
</dbReference>
<dbReference type="GO" id="GO:0006351">
    <property type="term" value="P:DNA-templated transcription"/>
    <property type="evidence" value="ECO:0007669"/>
    <property type="project" value="TreeGrafter"/>
</dbReference>
<dbReference type="InterPro" id="IPR058163">
    <property type="entry name" value="LysR-type_TF_proteobact-type"/>
</dbReference>
<evidence type="ECO:0000256" key="3">
    <source>
        <dbReference type="ARBA" id="ARBA00023125"/>
    </source>
</evidence>
<name>G9Y0F9_HAFAL</name>
<reference evidence="6 7" key="1">
    <citation type="submission" date="2011-08" db="EMBL/GenBank/DDBJ databases">
        <authorList>
            <person name="Weinstock G."/>
            <person name="Sodergren E."/>
            <person name="Clifton S."/>
            <person name="Fulton L."/>
            <person name="Fulton B."/>
            <person name="Courtney L."/>
            <person name="Fronick C."/>
            <person name="Harrison M."/>
            <person name="Strong C."/>
            <person name="Farmer C."/>
            <person name="Delahaunty K."/>
            <person name="Markovic C."/>
            <person name="Hall O."/>
            <person name="Minx P."/>
            <person name="Tomlinson C."/>
            <person name="Mitreva M."/>
            <person name="Hou S."/>
            <person name="Chen J."/>
            <person name="Wollam A."/>
            <person name="Pepin K.H."/>
            <person name="Johnson M."/>
            <person name="Bhonagiri V."/>
            <person name="Zhang X."/>
            <person name="Suruliraj S."/>
            <person name="Warren W."/>
            <person name="Chinwalla A."/>
            <person name="Mardis E.R."/>
            <person name="Wilson R.K."/>
        </authorList>
    </citation>
    <scope>NUCLEOTIDE SEQUENCE [LARGE SCALE GENOMIC DNA]</scope>
    <source>
        <strain evidence="6 7">ATCC 51873</strain>
    </source>
</reference>
<dbReference type="InterPro" id="IPR000847">
    <property type="entry name" value="LysR_HTH_N"/>
</dbReference>
<keyword evidence="2" id="KW-0805">Transcription regulation</keyword>
<dbReference type="Pfam" id="PF03466">
    <property type="entry name" value="LysR_substrate"/>
    <property type="match status" value="1"/>
</dbReference>
<dbReference type="PANTHER" id="PTHR30537">
    <property type="entry name" value="HTH-TYPE TRANSCRIPTIONAL REGULATOR"/>
    <property type="match status" value="1"/>
</dbReference>
<comment type="caution">
    <text evidence="6">The sequence shown here is derived from an EMBL/GenBank/DDBJ whole genome shotgun (WGS) entry which is preliminary data.</text>
</comment>
<dbReference type="InterPro" id="IPR005119">
    <property type="entry name" value="LysR_subst-bd"/>
</dbReference>
<dbReference type="FunFam" id="1.10.10.10:FF:000001">
    <property type="entry name" value="LysR family transcriptional regulator"/>
    <property type="match status" value="1"/>
</dbReference>
<keyword evidence="4" id="KW-0804">Transcription</keyword>
<dbReference type="HOGENOM" id="CLU_039613_16_3_6"/>
<dbReference type="InterPro" id="IPR036388">
    <property type="entry name" value="WH-like_DNA-bd_sf"/>
</dbReference>
<dbReference type="InterPro" id="IPR036390">
    <property type="entry name" value="WH_DNA-bd_sf"/>
</dbReference>
<evidence type="ECO:0000313" key="6">
    <source>
        <dbReference type="EMBL" id="EHM48838.1"/>
    </source>
</evidence>
<dbReference type="GO" id="GO:0043565">
    <property type="term" value="F:sequence-specific DNA binding"/>
    <property type="evidence" value="ECO:0007669"/>
    <property type="project" value="TreeGrafter"/>
</dbReference>
<evidence type="ECO:0000256" key="1">
    <source>
        <dbReference type="ARBA" id="ARBA00009437"/>
    </source>
</evidence>
<dbReference type="GO" id="GO:0003700">
    <property type="term" value="F:DNA-binding transcription factor activity"/>
    <property type="evidence" value="ECO:0007669"/>
    <property type="project" value="InterPro"/>
</dbReference>
<dbReference type="PANTHER" id="PTHR30537:SF72">
    <property type="entry name" value="LYSR FAMILY TRANSCRIPTIONAL REGULATOR"/>
    <property type="match status" value="1"/>
</dbReference>
<dbReference type="CDD" id="cd08472">
    <property type="entry name" value="PBP2_CrgA_like_3"/>
    <property type="match status" value="1"/>
</dbReference>
<evidence type="ECO:0000256" key="2">
    <source>
        <dbReference type="ARBA" id="ARBA00023015"/>
    </source>
</evidence>
<dbReference type="FunFam" id="3.40.190.290:FF:000001">
    <property type="entry name" value="Transcriptional regulator, LysR family"/>
    <property type="match status" value="1"/>
</dbReference>
<dbReference type="PROSITE" id="PS50931">
    <property type="entry name" value="HTH_LYSR"/>
    <property type="match status" value="1"/>
</dbReference>
<organism evidence="6 7">
    <name type="scientific">Hafnia alvei ATCC 51873</name>
    <dbReference type="NCBI Taxonomy" id="1002364"/>
    <lineage>
        <taxon>Bacteria</taxon>
        <taxon>Pseudomonadati</taxon>
        <taxon>Pseudomonadota</taxon>
        <taxon>Gammaproteobacteria</taxon>
        <taxon>Enterobacterales</taxon>
        <taxon>Hafniaceae</taxon>
        <taxon>Hafnia</taxon>
    </lineage>
</organism>
<evidence type="ECO:0000256" key="4">
    <source>
        <dbReference type="ARBA" id="ARBA00023163"/>
    </source>
</evidence>
<proteinExistence type="inferred from homology"/>
<dbReference type="PATRIC" id="fig|1002364.3.peg.15"/>
<gene>
    <name evidence="6" type="ORF">HMPREF0454_00017</name>
</gene>
<protein>
    <submittedName>
        <fullName evidence="6">LysR substrate binding domain protein</fullName>
    </submittedName>
</protein>
<dbReference type="Gene3D" id="3.40.190.290">
    <property type="match status" value="1"/>
</dbReference>
<comment type="similarity">
    <text evidence="1">Belongs to the LysR transcriptional regulatory family.</text>
</comment>
<evidence type="ECO:0000259" key="5">
    <source>
        <dbReference type="PROSITE" id="PS50931"/>
    </source>
</evidence>
<dbReference type="Gene3D" id="1.10.10.10">
    <property type="entry name" value="Winged helix-like DNA-binding domain superfamily/Winged helix DNA-binding domain"/>
    <property type="match status" value="1"/>
</dbReference>
<accession>G9Y0F9</accession>
<feature type="domain" description="HTH lysR-type" evidence="5">
    <location>
        <begin position="3"/>
        <end position="60"/>
    </location>
</feature>
<dbReference type="Pfam" id="PF00126">
    <property type="entry name" value="HTH_1"/>
    <property type="match status" value="1"/>
</dbReference>
<dbReference type="SUPFAM" id="SSF53850">
    <property type="entry name" value="Periplasmic binding protein-like II"/>
    <property type="match status" value="1"/>
</dbReference>
<evidence type="ECO:0000313" key="7">
    <source>
        <dbReference type="Proteomes" id="UP000005959"/>
    </source>
</evidence>
<dbReference type="AlphaFoldDB" id="G9Y0F9"/>
<dbReference type="Proteomes" id="UP000005959">
    <property type="component" value="Unassembled WGS sequence"/>
</dbReference>
<dbReference type="EMBL" id="AGCI01000001">
    <property type="protein sequence ID" value="EHM48838.1"/>
    <property type="molecule type" value="Genomic_DNA"/>
</dbReference>